<evidence type="ECO:0000256" key="14">
    <source>
        <dbReference type="RuleBase" id="RU361240"/>
    </source>
</evidence>
<evidence type="ECO:0000256" key="3">
    <source>
        <dbReference type="ARBA" id="ARBA00022438"/>
    </source>
</evidence>
<evidence type="ECO:0000256" key="12">
    <source>
        <dbReference type="ARBA" id="ARBA00043843"/>
    </source>
</evidence>
<gene>
    <name evidence="16" type="ORF">Micbo1qcDRAFT_139574</name>
</gene>
<keyword evidence="10" id="KW-1015">Disulfide bond</keyword>
<keyword evidence="6" id="KW-0732">Signal</keyword>
<comment type="subunit">
    <text evidence="2">Monomer.</text>
</comment>
<evidence type="ECO:0000256" key="2">
    <source>
        <dbReference type="ARBA" id="ARBA00011245"/>
    </source>
</evidence>
<comment type="similarity">
    <text evidence="13">Belongs to the peptidase M28 family. M28E subfamily.</text>
</comment>
<keyword evidence="8 14" id="KW-0862">Zinc</keyword>
<dbReference type="GO" id="GO:0006508">
    <property type="term" value="P:proteolysis"/>
    <property type="evidence" value="ECO:0007669"/>
    <property type="project" value="UniProtKB-KW"/>
</dbReference>
<dbReference type="PANTHER" id="PTHR12147:SF56">
    <property type="entry name" value="AMINOPEPTIDASE YDR415C-RELATED"/>
    <property type="match status" value="1"/>
</dbReference>
<keyword evidence="5 14" id="KW-0479">Metal-binding</keyword>
<dbReference type="AlphaFoldDB" id="A0A136IQD7"/>
<proteinExistence type="inferred from homology"/>
<dbReference type="SUPFAM" id="SSF53187">
    <property type="entry name" value="Zn-dependent exopeptidases"/>
    <property type="match status" value="1"/>
</dbReference>
<dbReference type="GO" id="GO:0004177">
    <property type="term" value="F:aminopeptidase activity"/>
    <property type="evidence" value="ECO:0007669"/>
    <property type="project" value="UniProtKB-KW"/>
</dbReference>
<dbReference type="Pfam" id="PF04389">
    <property type="entry name" value="Peptidase_M28"/>
    <property type="match status" value="1"/>
</dbReference>
<keyword evidence="7 14" id="KW-0378">Hydrolase</keyword>
<protein>
    <recommendedName>
        <fullName evidence="14">Peptide hydrolase</fullName>
        <ecNumber evidence="14">3.4.-.-</ecNumber>
    </recommendedName>
</protein>
<evidence type="ECO:0000313" key="17">
    <source>
        <dbReference type="Proteomes" id="UP000070501"/>
    </source>
</evidence>
<dbReference type="PANTHER" id="PTHR12147">
    <property type="entry name" value="METALLOPEPTIDASE M28 FAMILY MEMBER"/>
    <property type="match status" value="1"/>
</dbReference>
<evidence type="ECO:0000256" key="1">
    <source>
        <dbReference type="ARBA" id="ARBA00001947"/>
    </source>
</evidence>
<dbReference type="InterPro" id="IPR045175">
    <property type="entry name" value="M28_fam"/>
</dbReference>
<dbReference type="EC" id="3.4.-.-" evidence="14"/>
<feature type="domain" description="Peptidase M28" evidence="15">
    <location>
        <begin position="138"/>
        <end position="331"/>
    </location>
</feature>
<evidence type="ECO:0000256" key="7">
    <source>
        <dbReference type="ARBA" id="ARBA00022801"/>
    </source>
</evidence>
<keyword evidence="4 14" id="KW-0645">Protease</keyword>
<organism evidence="16 17">
    <name type="scientific">Microdochium bolleyi</name>
    <dbReference type="NCBI Taxonomy" id="196109"/>
    <lineage>
        <taxon>Eukaryota</taxon>
        <taxon>Fungi</taxon>
        <taxon>Dikarya</taxon>
        <taxon>Ascomycota</taxon>
        <taxon>Pezizomycotina</taxon>
        <taxon>Sordariomycetes</taxon>
        <taxon>Xylariomycetidae</taxon>
        <taxon>Xylariales</taxon>
        <taxon>Microdochiaceae</taxon>
        <taxon>Microdochium</taxon>
    </lineage>
</organism>
<evidence type="ECO:0000259" key="15">
    <source>
        <dbReference type="Pfam" id="PF04389"/>
    </source>
</evidence>
<name>A0A136IQD7_9PEZI</name>
<evidence type="ECO:0000256" key="8">
    <source>
        <dbReference type="ARBA" id="ARBA00022833"/>
    </source>
</evidence>
<accession>A0A136IQD7</accession>
<keyword evidence="17" id="KW-1185">Reference proteome</keyword>
<keyword evidence="3" id="KW-0031">Aminopeptidase</keyword>
<dbReference type="Gene3D" id="3.40.630.10">
    <property type="entry name" value="Zn peptidases"/>
    <property type="match status" value="1"/>
</dbReference>
<dbReference type="GO" id="GO:0008235">
    <property type="term" value="F:metalloexopeptidase activity"/>
    <property type="evidence" value="ECO:0007669"/>
    <property type="project" value="InterPro"/>
</dbReference>
<reference evidence="17" key="1">
    <citation type="submission" date="2016-02" db="EMBL/GenBank/DDBJ databases">
        <title>Draft genome sequence of Microdochium bolleyi, a fungal endophyte of beachgrass.</title>
        <authorList>
            <consortium name="DOE Joint Genome Institute"/>
            <person name="David A.S."/>
            <person name="May G."/>
            <person name="Haridas S."/>
            <person name="Lim J."/>
            <person name="Wang M."/>
            <person name="Labutti K."/>
            <person name="Lipzen A."/>
            <person name="Barry K."/>
            <person name="Grigoriev I.V."/>
        </authorList>
    </citation>
    <scope>NUCLEOTIDE SEQUENCE [LARGE SCALE GENOMIC DNA]</scope>
    <source>
        <strain evidence="17">J235TASD1</strain>
    </source>
</reference>
<dbReference type="Proteomes" id="UP000070501">
    <property type="component" value="Unassembled WGS sequence"/>
</dbReference>
<evidence type="ECO:0000256" key="11">
    <source>
        <dbReference type="ARBA" id="ARBA00023180"/>
    </source>
</evidence>
<evidence type="ECO:0000256" key="10">
    <source>
        <dbReference type="ARBA" id="ARBA00023157"/>
    </source>
</evidence>
<evidence type="ECO:0000256" key="5">
    <source>
        <dbReference type="ARBA" id="ARBA00022723"/>
    </source>
</evidence>
<evidence type="ECO:0000256" key="13">
    <source>
        <dbReference type="ARBA" id="ARBA00043962"/>
    </source>
</evidence>
<evidence type="ECO:0000256" key="4">
    <source>
        <dbReference type="ARBA" id="ARBA00022670"/>
    </source>
</evidence>
<dbReference type="GO" id="GO:0046872">
    <property type="term" value="F:metal ion binding"/>
    <property type="evidence" value="ECO:0007669"/>
    <property type="project" value="UniProtKB-KW"/>
</dbReference>
<evidence type="ECO:0000256" key="6">
    <source>
        <dbReference type="ARBA" id="ARBA00022729"/>
    </source>
</evidence>
<dbReference type="InterPro" id="IPR007484">
    <property type="entry name" value="Peptidase_M28"/>
</dbReference>
<evidence type="ECO:0000256" key="9">
    <source>
        <dbReference type="ARBA" id="ARBA00023145"/>
    </source>
</evidence>
<comment type="function">
    <text evidence="12">Extracellular aminopeptidase that allows assimilation of proteinaceous substrates.</text>
</comment>
<evidence type="ECO:0000313" key="16">
    <source>
        <dbReference type="EMBL" id="KXJ87141.1"/>
    </source>
</evidence>
<sequence>MRLVKTSIDHEGFWVTEAEKFDLLIARHIHFVDITDTRDTELLRRSRPLESRQATSNYTYPAKAQHADTARPLIASINGDNQVSWAKEMTDMYSRYYKGCWATHAANWMFDAVTDAAKPNAAIKVSRFTHKAYDQPSVIARIPGSGSSASKVVIVSAHYDSISTSPTARAPGADDNATGIVTILEALRVLAEAAFQPDNTLEFHFYSGEEGGTLGSREIMQAYVKQEVNVVAMMNQDMTGYSPKKQIAVFTDFVDSGLTKFIVSIVPTYTKLPAVTDKCGYGCSDHASAFEVGYPAAYVCDATIKDATPYIHSAKDTYDTISFDQVLEHTKFTVGFLVEGASF</sequence>
<comment type="cofactor">
    <cofactor evidence="1">
        <name>Zn(2+)</name>
        <dbReference type="ChEBI" id="CHEBI:29105"/>
    </cofactor>
</comment>
<keyword evidence="9" id="KW-0865">Zymogen</keyword>
<dbReference type="EMBL" id="KQ964264">
    <property type="protein sequence ID" value="KXJ87141.1"/>
    <property type="molecule type" value="Genomic_DNA"/>
</dbReference>
<dbReference type="InParanoid" id="A0A136IQD7"/>
<dbReference type="STRING" id="196109.A0A136IQD7"/>
<keyword evidence="11" id="KW-0325">Glycoprotein</keyword>
<dbReference type="OrthoDB" id="2214at2759"/>